<dbReference type="PROSITE" id="PS00760">
    <property type="entry name" value="SPASE_I_2"/>
    <property type="match status" value="1"/>
</dbReference>
<evidence type="ECO:0000256" key="10">
    <source>
        <dbReference type="ARBA" id="ARBA00023136"/>
    </source>
</evidence>
<dbReference type="InterPro" id="IPR036286">
    <property type="entry name" value="LexA/Signal_pep-like_sf"/>
</dbReference>
<comment type="similarity">
    <text evidence="3 13">Belongs to the peptidase S26 family.</text>
</comment>
<dbReference type="EMBL" id="BAUU01000003">
    <property type="protein sequence ID" value="GAE29224.1"/>
    <property type="molecule type" value="Genomic_DNA"/>
</dbReference>
<dbReference type="InterPro" id="IPR000223">
    <property type="entry name" value="Pept_S26A_signal_pept_1"/>
</dbReference>
<comment type="subcellular location">
    <subcellularLocation>
        <location evidence="2">Cell membrane</location>
        <topology evidence="2">Single-pass type II membrane protein</topology>
    </subcellularLocation>
    <subcellularLocation>
        <location evidence="13">Membrane</location>
        <topology evidence="13">Single-pass type II membrane protein</topology>
    </subcellularLocation>
</comment>
<dbReference type="InterPro" id="IPR019757">
    <property type="entry name" value="Pept_S26A_signal_pept_1_Lys-AS"/>
</dbReference>
<dbReference type="PANTHER" id="PTHR43390">
    <property type="entry name" value="SIGNAL PEPTIDASE I"/>
    <property type="match status" value="1"/>
</dbReference>
<protein>
    <recommendedName>
        <fullName evidence="4 12">Signal peptidase I</fullName>
        <ecNumber evidence="4 12">3.4.21.89</ecNumber>
    </recommendedName>
</protein>
<keyword evidence="10 12" id="KW-0472">Membrane</keyword>
<dbReference type="PRINTS" id="PR00727">
    <property type="entry name" value="LEADERPTASE"/>
</dbReference>
<dbReference type="STRING" id="1236971.JCM9152_569"/>
<keyword evidence="5" id="KW-1003">Cell membrane</keyword>
<dbReference type="GO" id="GO:0005886">
    <property type="term" value="C:plasma membrane"/>
    <property type="evidence" value="ECO:0007669"/>
    <property type="project" value="UniProtKB-SubCell"/>
</dbReference>
<dbReference type="PROSITE" id="PS00501">
    <property type="entry name" value="SPASE_I_1"/>
    <property type="match status" value="1"/>
</dbReference>
<keyword evidence="8 12" id="KW-0378">Hydrolase</keyword>
<dbReference type="OrthoDB" id="9802919at2"/>
<dbReference type="InterPro" id="IPR019756">
    <property type="entry name" value="Pept_S26A_signal_pept_1_Ser-AS"/>
</dbReference>
<dbReference type="Proteomes" id="UP000018895">
    <property type="component" value="Unassembled WGS sequence"/>
</dbReference>
<dbReference type="FunFam" id="2.10.109.10:FF:000008">
    <property type="entry name" value="Signal peptidase I"/>
    <property type="match status" value="1"/>
</dbReference>
<dbReference type="PANTHER" id="PTHR43390:SF8">
    <property type="entry name" value="SIGNAL PEPTIDASE I"/>
    <property type="match status" value="1"/>
</dbReference>
<dbReference type="InterPro" id="IPR019758">
    <property type="entry name" value="Pept_S26A_signal_pept_1_CS"/>
</dbReference>
<dbReference type="EC" id="3.4.21.89" evidence="4 12"/>
<dbReference type="AlphaFoldDB" id="W4QCW9"/>
<keyword evidence="6 12" id="KW-0645">Protease</keyword>
<dbReference type="GO" id="GO:0006465">
    <property type="term" value="P:signal peptide processing"/>
    <property type="evidence" value="ECO:0007669"/>
    <property type="project" value="InterPro"/>
</dbReference>
<evidence type="ECO:0000256" key="7">
    <source>
        <dbReference type="ARBA" id="ARBA00022692"/>
    </source>
</evidence>
<evidence type="ECO:0000256" key="9">
    <source>
        <dbReference type="ARBA" id="ARBA00022989"/>
    </source>
</evidence>
<keyword evidence="9 12" id="KW-1133">Transmembrane helix</keyword>
<evidence type="ECO:0000256" key="2">
    <source>
        <dbReference type="ARBA" id="ARBA00004401"/>
    </source>
</evidence>
<keyword evidence="16" id="KW-1185">Reference proteome</keyword>
<accession>W4QCW9</accession>
<evidence type="ECO:0000256" key="13">
    <source>
        <dbReference type="RuleBase" id="RU362042"/>
    </source>
</evidence>
<name>W4QCW9_9BACI</name>
<feature type="domain" description="Peptidase S26" evidence="14">
    <location>
        <begin position="18"/>
        <end position="177"/>
    </location>
</feature>
<keyword evidence="7 12" id="KW-0812">Transmembrane</keyword>
<dbReference type="NCBIfam" id="TIGR02227">
    <property type="entry name" value="sigpep_I_bact"/>
    <property type="match status" value="1"/>
</dbReference>
<evidence type="ECO:0000256" key="4">
    <source>
        <dbReference type="ARBA" id="ARBA00013208"/>
    </source>
</evidence>
<evidence type="ECO:0000256" key="1">
    <source>
        <dbReference type="ARBA" id="ARBA00000677"/>
    </source>
</evidence>
<gene>
    <name evidence="15" type="ORF">JCM9152_569</name>
</gene>
<evidence type="ECO:0000313" key="15">
    <source>
        <dbReference type="EMBL" id="GAE29224.1"/>
    </source>
</evidence>
<evidence type="ECO:0000256" key="3">
    <source>
        <dbReference type="ARBA" id="ARBA00009370"/>
    </source>
</evidence>
<evidence type="ECO:0000256" key="6">
    <source>
        <dbReference type="ARBA" id="ARBA00022670"/>
    </source>
</evidence>
<dbReference type="Gene3D" id="2.10.109.10">
    <property type="entry name" value="Umud Fragment, subunit A"/>
    <property type="match status" value="1"/>
</dbReference>
<evidence type="ECO:0000256" key="5">
    <source>
        <dbReference type="ARBA" id="ARBA00022475"/>
    </source>
</evidence>
<evidence type="ECO:0000256" key="8">
    <source>
        <dbReference type="ARBA" id="ARBA00022801"/>
    </source>
</evidence>
<sequence length="186" mass="21369">MSEETLIEEEKAGKKESWEWIKAILIAFAIAFIIRQFLFAPVIVDGESMVPTLEHGDRMIVNKMAYTFSDPNRFDIIVFHAPAGKDYIKRIIGLPGDEIKFENDILYVNGEEVAEVYLDELRTSYSSENLTHDFEAIIVPEDQVFVLGDNRRRSKDSRDIGTIHMDEVIGRANIVFWPLSNIRMAE</sequence>
<feature type="transmembrane region" description="Helical" evidence="12">
    <location>
        <begin position="20"/>
        <end position="44"/>
    </location>
</feature>
<comment type="caution">
    <text evidence="15">The sequence shown here is derived from an EMBL/GenBank/DDBJ whole genome shotgun (WGS) entry which is preliminary data.</text>
</comment>
<evidence type="ECO:0000256" key="12">
    <source>
        <dbReference type="RuleBase" id="RU003993"/>
    </source>
</evidence>
<comment type="catalytic activity">
    <reaction evidence="1 12">
        <text>Cleavage of hydrophobic, N-terminal signal or leader sequences from secreted and periplasmic proteins.</text>
        <dbReference type="EC" id="3.4.21.89"/>
    </reaction>
</comment>
<dbReference type="Pfam" id="PF10502">
    <property type="entry name" value="Peptidase_S26"/>
    <property type="match status" value="1"/>
</dbReference>
<evidence type="ECO:0000313" key="16">
    <source>
        <dbReference type="Proteomes" id="UP000018895"/>
    </source>
</evidence>
<feature type="active site" evidence="11">
    <location>
        <position position="89"/>
    </location>
</feature>
<evidence type="ECO:0000259" key="14">
    <source>
        <dbReference type="Pfam" id="PF10502"/>
    </source>
</evidence>
<dbReference type="SUPFAM" id="SSF51306">
    <property type="entry name" value="LexA/Signal peptidase"/>
    <property type="match status" value="1"/>
</dbReference>
<dbReference type="CDD" id="cd06530">
    <property type="entry name" value="S26_SPase_I"/>
    <property type="match status" value="1"/>
</dbReference>
<feature type="active site" evidence="11">
    <location>
        <position position="48"/>
    </location>
</feature>
<evidence type="ECO:0000256" key="11">
    <source>
        <dbReference type="PIRSR" id="PIRSR600223-1"/>
    </source>
</evidence>
<dbReference type="GO" id="GO:0009003">
    <property type="term" value="F:signal peptidase activity"/>
    <property type="evidence" value="ECO:0007669"/>
    <property type="project" value="UniProtKB-EC"/>
</dbReference>
<dbReference type="PROSITE" id="PS00761">
    <property type="entry name" value="SPASE_I_3"/>
    <property type="match status" value="1"/>
</dbReference>
<organism evidence="15 16">
    <name type="scientific">Halalkalibacter hemicellulosilyticusJCM 9152</name>
    <dbReference type="NCBI Taxonomy" id="1236971"/>
    <lineage>
        <taxon>Bacteria</taxon>
        <taxon>Bacillati</taxon>
        <taxon>Bacillota</taxon>
        <taxon>Bacilli</taxon>
        <taxon>Bacillales</taxon>
        <taxon>Bacillaceae</taxon>
        <taxon>Halalkalibacter</taxon>
    </lineage>
</organism>
<reference evidence="15" key="1">
    <citation type="journal article" date="2014" name="Genome Announc.">
        <title>Draft Genome Sequences of Three Alkaliphilic Bacillus Strains, Bacillus wakoensis JCM 9140T, Bacillus akibai JCM 9157T, and Bacillus hemicellulosilyticus JCM 9152T.</title>
        <authorList>
            <person name="Yuki M."/>
            <person name="Oshima K."/>
            <person name="Suda W."/>
            <person name="Oshida Y."/>
            <person name="Kitamura K."/>
            <person name="Iida T."/>
            <person name="Hattori M."/>
            <person name="Ohkuma M."/>
        </authorList>
    </citation>
    <scope>NUCLEOTIDE SEQUENCE [LARGE SCALE GENOMIC DNA]</scope>
    <source>
        <strain evidence="15">JCM 9152</strain>
    </source>
</reference>
<proteinExistence type="inferred from homology"/>
<dbReference type="InterPro" id="IPR019533">
    <property type="entry name" value="Peptidase_S26"/>
</dbReference>
<dbReference type="GO" id="GO:0004252">
    <property type="term" value="F:serine-type endopeptidase activity"/>
    <property type="evidence" value="ECO:0007669"/>
    <property type="project" value="InterPro"/>
</dbReference>
<dbReference type="RefSeq" id="WP_148296418.1">
    <property type="nucleotide sequence ID" value="NZ_BAUU01000003.1"/>
</dbReference>